<dbReference type="EC" id="2.7.7.108" evidence="5"/>
<dbReference type="GO" id="GO:0005524">
    <property type="term" value="F:ATP binding"/>
    <property type="evidence" value="ECO:0007669"/>
    <property type="project" value="UniProtKB-KW"/>
</dbReference>
<dbReference type="InterPro" id="IPR003812">
    <property type="entry name" value="Fido"/>
</dbReference>
<evidence type="ECO:0000256" key="7">
    <source>
        <dbReference type="ARBA" id="ARBA00048696"/>
    </source>
</evidence>
<proteinExistence type="predicted"/>
<keyword evidence="2" id="KW-0548">Nucleotidyltransferase</keyword>
<dbReference type="Proteomes" id="UP000886786">
    <property type="component" value="Unassembled WGS sequence"/>
</dbReference>
<dbReference type="PANTHER" id="PTHR39560">
    <property type="entry name" value="PROTEIN ADENYLYLTRANSFERASE FIC-RELATED"/>
    <property type="match status" value="1"/>
</dbReference>
<dbReference type="Gene3D" id="1.10.3290.10">
    <property type="entry name" value="Fido-like domain"/>
    <property type="match status" value="1"/>
</dbReference>
<reference evidence="9" key="2">
    <citation type="journal article" date="2021" name="PeerJ">
        <title>Extensive microbial diversity within the chicken gut microbiome revealed by metagenomics and culture.</title>
        <authorList>
            <person name="Gilroy R."/>
            <person name="Ravi A."/>
            <person name="Getino M."/>
            <person name="Pursley I."/>
            <person name="Horton D.L."/>
            <person name="Alikhan N.F."/>
            <person name="Baker D."/>
            <person name="Gharbi K."/>
            <person name="Hall N."/>
            <person name="Watson M."/>
            <person name="Adriaenssens E.M."/>
            <person name="Foster-Nyarko E."/>
            <person name="Jarju S."/>
            <person name="Secka A."/>
            <person name="Antonio M."/>
            <person name="Oren A."/>
            <person name="Chaudhuri R.R."/>
            <person name="La Ragione R."/>
            <person name="Hildebrand F."/>
            <person name="Pallen M.J."/>
        </authorList>
    </citation>
    <scope>NUCLEOTIDE SEQUENCE</scope>
    <source>
        <strain evidence="9">CHK147-3167</strain>
    </source>
</reference>
<keyword evidence="1" id="KW-0808">Transferase</keyword>
<dbReference type="GO" id="GO:0051302">
    <property type="term" value="P:regulation of cell division"/>
    <property type="evidence" value="ECO:0007669"/>
    <property type="project" value="TreeGrafter"/>
</dbReference>
<dbReference type="PROSITE" id="PS51459">
    <property type="entry name" value="FIDO"/>
    <property type="match status" value="1"/>
</dbReference>
<name>A0A9D0ZSH6_9FIRM</name>
<keyword evidence="3" id="KW-0547">Nucleotide-binding</keyword>
<reference evidence="9" key="1">
    <citation type="submission" date="2020-10" db="EMBL/GenBank/DDBJ databases">
        <authorList>
            <person name="Gilroy R."/>
        </authorList>
    </citation>
    <scope>NUCLEOTIDE SEQUENCE</scope>
    <source>
        <strain evidence="9">CHK147-3167</strain>
    </source>
</reference>
<sequence length="227" mass="27014">MTIKDGFNNGDPMYCYPNTMVLKNKWDIHDEDVLEKIESQAVALRIAEIFKNGIRGRFDFRHLKAIHGYLFQDAYIWAGKERLVDVAKGHIFCPYQNIDDQAERIFNGLRDENYFLDYDFNKTMACLIKLFTEINALHPFREGNGRTQREFTEELAKINGICLDLTKISKDEMIEASHRALNNDYRMLTKLFLESAEEKPEKKEEWQNKYMEEMFYIRCHTKKKSRR</sequence>
<evidence type="ECO:0000256" key="4">
    <source>
        <dbReference type="ARBA" id="ARBA00022840"/>
    </source>
</evidence>
<evidence type="ECO:0000256" key="6">
    <source>
        <dbReference type="ARBA" id="ARBA00047939"/>
    </source>
</evidence>
<evidence type="ECO:0000256" key="1">
    <source>
        <dbReference type="ARBA" id="ARBA00022679"/>
    </source>
</evidence>
<dbReference type="Pfam" id="PF02661">
    <property type="entry name" value="Fic"/>
    <property type="match status" value="1"/>
</dbReference>
<evidence type="ECO:0000256" key="3">
    <source>
        <dbReference type="ARBA" id="ARBA00022741"/>
    </source>
</evidence>
<dbReference type="AlphaFoldDB" id="A0A9D0ZSH6"/>
<dbReference type="SUPFAM" id="SSF140931">
    <property type="entry name" value="Fic-like"/>
    <property type="match status" value="1"/>
</dbReference>
<organism evidence="9 10">
    <name type="scientific">Candidatus Coprosoma intestinipullorum</name>
    <dbReference type="NCBI Taxonomy" id="2840752"/>
    <lineage>
        <taxon>Bacteria</taxon>
        <taxon>Bacillati</taxon>
        <taxon>Bacillota</taxon>
        <taxon>Bacillota incertae sedis</taxon>
        <taxon>Candidatus Coprosoma</taxon>
    </lineage>
</organism>
<evidence type="ECO:0000256" key="5">
    <source>
        <dbReference type="ARBA" id="ARBA00034531"/>
    </source>
</evidence>
<comment type="caution">
    <text evidence="9">The sequence shown here is derived from an EMBL/GenBank/DDBJ whole genome shotgun (WGS) entry which is preliminary data.</text>
</comment>
<comment type="catalytic activity">
    <reaction evidence="6">
        <text>L-threonyl-[protein] + ATP = 3-O-(5'-adenylyl)-L-threonyl-[protein] + diphosphate</text>
        <dbReference type="Rhea" id="RHEA:54292"/>
        <dbReference type="Rhea" id="RHEA-COMP:11060"/>
        <dbReference type="Rhea" id="RHEA-COMP:13847"/>
        <dbReference type="ChEBI" id="CHEBI:30013"/>
        <dbReference type="ChEBI" id="CHEBI:30616"/>
        <dbReference type="ChEBI" id="CHEBI:33019"/>
        <dbReference type="ChEBI" id="CHEBI:138113"/>
        <dbReference type="EC" id="2.7.7.108"/>
    </reaction>
</comment>
<feature type="domain" description="Fido" evidence="8">
    <location>
        <begin position="58"/>
        <end position="194"/>
    </location>
</feature>
<evidence type="ECO:0000259" key="8">
    <source>
        <dbReference type="PROSITE" id="PS51459"/>
    </source>
</evidence>
<evidence type="ECO:0000313" key="9">
    <source>
        <dbReference type="EMBL" id="HIQ91509.1"/>
    </source>
</evidence>
<dbReference type="GO" id="GO:0070733">
    <property type="term" value="F:AMPylase activity"/>
    <property type="evidence" value="ECO:0007669"/>
    <property type="project" value="UniProtKB-EC"/>
</dbReference>
<accession>A0A9D0ZSH6</accession>
<evidence type="ECO:0000313" key="10">
    <source>
        <dbReference type="Proteomes" id="UP000886786"/>
    </source>
</evidence>
<gene>
    <name evidence="9" type="ORF">IAB27_07870</name>
</gene>
<keyword evidence="4" id="KW-0067">ATP-binding</keyword>
<dbReference type="PANTHER" id="PTHR39560:SF1">
    <property type="entry name" value="PROTEIN ADENYLYLTRANSFERASE FIC-RELATED"/>
    <property type="match status" value="1"/>
</dbReference>
<dbReference type="InterPro" id="IPR036597">
    <property type="entry name" value="Fido-like_dom_sf"/>
</dbReference>
<protein>
    <recommendedName>
        <fullName evidence="5">protein adenylyltransferase</fullName>
        <ecNumber evidence="5">2.7.7.108</ecNumber>
    </recommendedName>
</protein>
<comment type="catalytic activity">
    <reaction evidence="7">
        <text>L-tyrosyl-[protein] + ATP = O-(5'-adenylyl)-L-tyrosyl-[protein] + diphosphate</text>
        <dbReference type="Rhea" id="RHEA:54288"/>
        <dbReference type="Rhea" id="RHEA-COMP:10136"/>
        <dbReference type="Rhea" id="RHEA-COMP:13846"/>
        <dbReference type="ChEBI" id="CHEBI:30616"/>
        <dbReference type="ChEBI" id="CHEBI:33019"/>
        <dbReference type="ChEBI" id="CHEBI:46858"/>
        <dbReference type="ChEBI" id="CHEBI:83624"/>
        <dbReference type="EC" id="2.7.7.108"/>
    </reaction>
</comment>
<evidence type="ECO:0000256" key="2">
    <source>
        <dbReference type="ARBA" id="ARBA00022695"/>
    </source>
</evidence>
<dbReference type="EMBL" id="DVFV01000135">
    <property type="protein sequence ID" value="HIQ91509.1"/>
    <property type="molecule type" value="Genomic_DNA"/>
</dbReference>